<dbReference type="PATRIC" id="fig|45068.5.peg.2266"/>
<sequence>MNNYDALLKALVTVIVRYYLSKKSSNILKQENSLVDNILQKKDSEIESKLGQFIIEATSEEESIRRSLHEYILFTAISLKKHMENPKFIPDNEGLTHFQKQLLQFLLTIQLLAKTSQKNTVDVNYNGKNRAVYGLQNGIFTASLCTSGIFLKEILFEPLQLTFDTDKNHLKQTVLLMDQDLRIKTLCQANILLENKNEQLERELLQEKRNLSDAKEHYQRVAEELNDRTEKLKVLEHRKQALVSEMMKEKENLENAKKNYEKAEEELQEEWLKLTSNLTQVQHDDSQLSKKVTGDESNLSSQLPTIQKTNESKILSIGNKPAVKLFWSPSKEHGYKVSVSNPLRFMTVAIRLFARNLEKLVEQIETRLQDEIKEKLSQQQNSH</sequence>
<protein>
    <submittedName>
        <fullName evidence="2">Uncharacterized protein</fullName>
    </submittedName>
</protein>
<dbReference type="AlphaFoldDB" id="A0A0W0VII0"/>
<feature type="coiled-coil region" evidence="1">
    <location>
        <begin position="183"/>
        <end position="277"/>
    </location>
</feature>
<keyword evidence="3" id="KW-1185">Reference proteome</keyword>
<evidence type="ECO:0000313" key="2">
    <source>
        <dbReference type="EMBL" id="KTD19911.1"/>
    </source>
</evidence>
<dbReference type="STRING" id="45068.Llon_2083"/>
<accession>A0A0W0VII0</accession>
<reference evidence="2 3" key="1">
    <citation type="submission" date="2015-11" db="EMBL/GenBank/DDBJ databases">
        <title>Genomic analysis of 38 Legionella species identifies large and diverse effector repertoires.</title>
        <authorList>
            <person name="Burstein D."/>
            <person name="Amaro F."/>
            <person name="Zusman T."/>
            <person name="Lifshitz Z."/>
            <person name="Cohen O."/>
            <person name="Gilbert J.A."/>
            <person name="Pupko T."/>
            <person name="Shuman H.A."/>
            <person name="Segal G."/>
        </authorList>
    </citation>
    <scope>NUCLEOTIDE SEQUENCE [LARGE SCALE GENOMIC DNA]</scope>
    <source>
        <strain evidence="2 3">ATCC 49505</strain>
    </source>
</reference>
<organism evidence="2 3">
    <name type="scientific">Legionella londiniensis</name>
    <dbReference type="NCBI Taxonomy" id="45068"/>
    <lineage>
        <taxon>Bacteria</taxon>
        <taxon>Pseudomonadati</taxon>
        <taxon>Pseudomonadota</taxon>
        <taxon>Gammaproteobacteria</taxon>
        <taxon>Legionellales</taxon>
        <taxon>Legionellaceae</taxon>
        <taxon>Legionella</taxon>
    </lineage>
</organism>
<gene>
    <name evidence="2" type="ORF">Llon_2083</name>
</gene>
<name>A0A0W0VII0_9GAMM</name>
<dbReference type="Proteomes" id="UP000054997">
    <property type="component" value="Unassembled WGS sequence"/>
</dbReference>
<dbReference type="RefSeq" id="WP_058530036.1">
    <property type="nucleotide sequence ID" value="NZ_CAAAHZ010000011.1"/>
</dbReference>
<comment type="caution">
    <text evidence="2">The sequence shown here is derived from an EMBL/GenBank/DDBJ whole genome shotgun (WGS) entry which is preliminary data.</text>
</comment>
<feature type="coiled-coil region" evidence="1">
    <location>
        <begin position="354"/>
        <end position="381"/>
    </location>
</feature>
<evidence type="ECO:0000313" key="3">
    <source>
        <dbReference type="Proteomes" id="UP000054997"/>
    </source>
</evidence>
<keyword evidence="1" id="KW-0175">Coiled coil</keyword>
<evidence type="ECO:0000256" key="1">
    <source>
        <dbReference type="SAM" id="Coils"/>
    </source>
</evidence>
<proteinExistence type="predicted"/>
<dbReference type="EMBL" id="LNYK01000033">
    <property type="protein sequence ID" value="KTD19911.1"/>
    <property type="molecule type" value="Genomic_DNA"/>
</dbReference>